<proteinExistence type="predicted"/>
<sequence length="71" mass="8275">MWKHRTKFVLPTMIIVAIACTYILFNYYSEVESYHKFILIVAATLFSGLISAFLFPAEEFKHKEGKEGQKK</sequence>
<dbReference type="AlphaFoldDB" id="A0A285UBK7"/>
<dbReference type="OrthoDB" id="2454149at2"/>
<keyword evidence="1" id="KW-1133">Transmembrane helix</keyword>
<evidence type="ECO:0000313" key="2">
    <source>
        <dbReference type="EMBL" id="SOC39212.1"/>
    </source>
</evidence>
<dbReference type="EMBL" id="OBQC01000005">
    <property type="protein sequence ID" value="SOC39212.1"/>
    <property type="molecule type" value="Genomic_DNA"/>
</dbReference>
<keyword evidence="1" id="KW-0812">Transmembrane</keyword>
<evidence type="ECO:0000313" key="3">
    <source>
        <dbReference type="Proteomes" id="UP000219252"/>
    </source>
</evidence>
<organism evidence="2 3">
    <name type="scientific">Ureibacillus acetophenoni</name>
    <dbReference type="NCBI Taxonomy" id="614649"/>
    <lineage>
        <taxon>Bacteria</taxon>
        <taxon>Bacillati</taxon>
        <taxon>Bacillota</taxon>
        <taxon>Bacilli</taxon>
        <taxon>Bacillales</taxon>
        <taxon>Caryophanaceae</taxon>
        <taxon>Ureibacillus</taxon>
    </lineage>
</organism>
<accession>A0A285UBK7</accession>
<gene>
    <name evidence="2" type="ORF">SAMN05877842_105106</name>
</gene>
<protein>
    <submittedName>
        <fullName evidence="2">Uncharacterized protein</fullName>
    </submittedName>
</protein>
<keyword evidence="1" id="KW-0472">Membrane</keyword>
<evidence type="ECO:0000256" key="1">
    <source>
        <dbReference type="SAM" id="Phobius"/>
    </source>
</evidence>
<name>A0A285UBK7_9BACL</name>
<reference evidence="3" key="1">
    <citation type="submission" date="2017-08" db="EMBL/GenBank/DDBJ databases">
        <authorList>
            <person name="Varghese N."/>
            <person name="Submissions S."/>
        </authorList>
    </citation>
    <scope>NUCLEOTIDE SEQUENCE [LARGE SCALE GENOMIC DNA]</scope>
    <source>
        <strain evidence="3">JC23</strain>
    </source>
</reference>
<dbReference type="RefSeq" id="WP_097149300.1">
    <property type="nucleotide sequence ID" value="NZ_OBQC01000005.1"/>
</dbReference>
<dbReference type="Proteomes" id="UP000219252">
    <property type="component" value="Unassembled WGS sequence"/>
</dbReference>
<dbReference type="PROSITE" id="PS51257">
    <property type="entry name" value="PROKAR_LIPOPROTEIN"/>
    <property type="match status" value="1"/>
</dbReference>
<feature type="transmembrane region" description="Helical" evidence="1">
    <location>
        <begin position="37"/>
        <end position="57"/>
    </location>
</feature>
<keyword evidence="3" id="KW-1185">Reference proteome</keyword>
<feature type="transmembrane region" description="Helical" evidence="1">
    <location>
        <begin position="7"/>
        <end position="25"/>
    </location>
</feature>